<dbReference type="GO" id="GO:0006310">
    <property type="term" value="P:DNA recombination"/>
    <property type="evidence" value="ECO:0007669"/>
    <property type="project" value="TreeGrafter"/>
</dbReference>
<dbReference type="InterPro" id="IPR027417">
    <property type="entry name" value="P-loop_NTPase"/>
</dbReference>
<reference evidence="5" key="1">
    <citation type="submission" date="2020-05" db="EMBL/GenBank/DDBJ databases">
        <authorList>
            <person name="Chiriac C."/>
            <person name="Salcher M."/>
            <person name="Ghai R."/>
            <person name="Kavagutti S V."/>
        </authorList>
    </citation>
    <scope>NUCLEOTIDE SEQUENCE</scope>
</reference>
<dbReference type="InterPro" id="IPR041222">
    <property type="entry name" value="PriA_3primeBD"/>
</dbReference>
<dbReference type="PANTHER" id="PTHR30580">
    <property type="entry name" value="PRIMOSOMAL PROTEIN N"/>
    <property type="match status" value="1"/>
</dbReference>
<dbReference type="GO" id="GO:0003677">
    <property type="term" value="F:DNA binding"/>
    <property type="evidence" value="ECO:0007669"/>
    <property type="project" value="UniProtKB-KW"/>
</dbReference>
<dbReference type="GO" id="GO:0005524">
    <property type="term" value="F:ATP binding"/>
    <property type="evidence" value="ECO:0007669"/>
    <property type="project" value="UniProtKB-KW"/>
</dbReference>
<name>A0A6J6TG91_9ZZZZ</name>
<evidence type="ECO:0000256" key="1">
    <source>
        <dbReference type="ARBA" id="ARBA00022741"/>
    </source>
</evidence>
<proteinExistence type="predicted"/>
<dbReference type="Gene3D" id="3.40.1440.60">
    <property type="entry name" value="PriA, 3(prime) DNA-binding domain"/>
    <property type="match status" value="1"/>
</dbReference>
<dbReference type="AlphaFoldDB" id="A0A6J6TG91"/>
<feature type="domain" description="Primosomal protein N' 3' DNA-binding" evidence="4">
    <location>
        <begin position="30"/>
        <end position="126"/>
    </location>
</feature>
<organism evidence="5">
    <name type="scientific">freshwater metagenome</name>
    <dbReference type="NCBI Taxonomy" id="449393"/>
    <lineage>
        <taxon>unclassified sequences</taxon>
        <taxon>metagenomes</taxon>
        <taxon>ecological metagenomes</taxon>
    </lineage>
</organism>
<dbReference type="Gene3D" id="3.40.50.300">
    <property type="entry name" value="P-loop containing nucleotide triphosphate hydrolases"/>
    <property type="match status" value="1"/>
</dbReference>
<accession>A0A6J6TG91</accession>
<evidence type="ECO:0000313" key="5">
    <source>
        <dbReference type="EMBL" id="CAB4745804.1"/>
    </source>
</evidence>
<keyword evidence="3" id="KW-0238">DNA-binding</keyword>
<dbReference type="InterPro" id="IPR042115">
    <property type="entry name" value="PriA_3primeBD_sf"/>
</dbReference>
<protein>
    <submittedName>
        <fullName evidence="5">Unannotated protein</fullName>
    </submittedName>
</protein>
<gene>
    <name evidence="5" type="ORF">UFOPK2842_00072</name>
</gene>
<evidence type="ECO:0000256" key="3">
    <source>
        <dbReference type="ARBA" id="ARBA00023125"/>
    </source>
</evidence>
<dbReference type="EMBL" id="CAEZZI010000002">
    <property type="protein sequence ID" value="CAB4745804.1"/>
    <property type="molecule type" value="Genomic_DNA"/>
</dbReference>
<sequence length="633" mass="70873">MQSVKPLRLKRESYRIKSATDANIFVKVWVDSGLSHLDGTYSYRIPSQFKEIISIGSRIKVPFNSRSCEALVIELLETHESIEHLKIIESVLGDSPVTTPAMLNFYLLMAQYWASDPYSLIKSGIPSRVAAVEKKVELSIKSDSQKNLFSRRKTQKTYLMHNPHKSAHADILDLALTRLKSGSTLLLLPDTKDVDRIMDLVSESNLSNLVLRLDSALPRAQRYENYLKSIIADNALIVGNRNALFAPVKNLDSIIVAFEKSEQYFERKHPFWNVRDSVLLRAQAENVNVYFTGYVPSSMMADLIEKRTVDFVSQKISLKTSTYPQVHGELLPDRIFPNIRKALLEGTVLFLVPRKGYGNALLCAKCKNTSVCECGGRHILTSATANPLCSLCSLEQKNWKCQWCESTTRYVSARGIDRFHEEIGRAFPNTPIQISSAPNILSDIADKTKIVIATAGAVPNRTQDYSAVVLLEGQRFLSASTSVYEELVYEHFFEAASHVSRKGSILIVLDSFHPLVAALTRWNPSTLIKKILRENLEAFLPPYSSIAVITSEPSEALSLRSGFTKSIKDGRLPTESKVFLIEGEKAATSRIVLSVPVEQRKILATFLLELSRRRAISKKSSISIALDPYTLLS</sequence>
<evidence type="ECO:0000256" key="2">
    <source>
        <dbReference type="ARBA" id="ARBA00022840"/>
    </source>
</evidence>
<keyword evidence="1" id="KW-0547">Nucleotide-binding</keyword>
<keyword evidence="2" id="KW-0067">ATP-binding</keyword>
<dbReference type="Pfam" id="PF17764">
    <property type="entry name" value="PriA_3primeBD"/>
    <property type="match status" value="1"/>
</dbReference>
<dbReference type="PANTHER" id="PTHR30580:SF0">
    <property type="entry name" value="PRIMOSOMAL PROTEIN N"/>
    <property type="match status" value="1"/>
</dbReference>
<dbReference type="GO" id="GO:0006302">
    <property type="term" value="P:double-strand break repair"/>
    <property type="evidence" value="ECO:0007669"/>
    <property type="project" value="TreeGrafter"/>
</dbReference>
<dbReference type="GO" id="GO:0043138">
    <property type="term" value="F:3'-5' DNA helicase activity"/>
    <property type="evidence" value="ECO:0007669"/>
    <property type="project" value="TreeGrafter"/>
</dbReference>
<evidence type="ECO:0000259" key="4">
    <source>
        <dbReference type="Pfam" id="PF17764"/>
    </source>
</evidence>
<dbReference type="GO" id="GO:0006270">
    <property type="term" value="P:DNA replication initiation"/>
    <property type="evidence" value="ECO:0007669"/>
    <property type="project" value="TreeGrafter"/>
</dbReference>